<accession>A0ACC3TRP1</accession>
<gene>
    <name evidence="1" type="ORF">V1517DRAFT_319200</name>
</gene>
<proteinExistence type="predicted"/>
<dbReference type="Proteomes" id="UP001489719">
    <property type="component" value="Unassembled WGS sequence"/>
</dbReference>
<keyword evidence="2" id="KW-1185">Reference proteome</keyword>
<name>A0ACC3TRP1_9ASCO</name>
<protein>
    <submittedName>
        <fullName evidence="1">P-loop containing nucleoside triphosphate hydrolase protein</fullName>
    </submittedName>
</protein>
<reference evidence="2" key="1">
    <citation type="journal article" date="2024" name="Front. Bioeng. Biotechnol.">
        <title>Genome-scale model development and genomic sequencing of the oleaginous clade Lipomyces.</title>
        <authorList>
            <person name="Czajka J.J."/>
            <person name="Han Y."/>
            <person name="Kim J."/>
            <person name="Mondo S.J."/>
            <person name="Hofstad B.A."/>
            <person name="Robles A."/>
            <person name="Haridas S."/>
            <person name="Riley R."/>
            <person name="LaButti K."/>
            <person name="Pangilinan J."/>
            <person name="Andreopoulos W."/>
            <person name="Lipzen A."/>
            <person name="Yan J."/>
            <person name="Wang M."/>
            <person name="Ng V."/>
            <person name="Grigoriev I.V."/>
            <person name="Spatafora J.W."/>
            <person name="Magnuson J.K."/>
            <person name="Baker S.E."/>
            <person name="Pomraning K.R."/>
        </authorList>
    </citation>
    <scope>NUCLEOTIDE SEQUENCE [LARGE SCALE GENOMIC DNA]</scope>
    <source>
        <strain evidence="2">CBS 10300</strain>
    </source>
</reference>
<organism evidence="1 2">
    <name type="scientific">Lipomyces orientalis</name>
    <dbReference type="NCBI Taxonomy" id="1233043"/>
    <lineage>
        <taxon>Eukaryota</taxon>
        <taxon>Fungi</taxon>
        <taxon>Dikarya</taxon>
        <taxon>Ascomycota</taxon>
        <taxon>Saccharomycotina</taxon>
        <taxon>Lipomycetes</taxon>
        <taxon>Lipomycetales</taxon>
        <taxon>Lipomycetaceae</taxon>
        <taxon>Lipomyces</taxon>
    </lineage>
</organism>
<sequence>MIFKMSDSEMIIDNPPAITLGKGKAPSAAGKQDDNLPWVEKYRPSSLDDVAGHDSIISTIRTFISSNKVPHLLFYGPPGTGKTSTILAVAREIYGKNFKNMVLELNASDDRGIDVVRDQIKTFASTRQMFSKGFKLIILDEADAMTNAAQNALRRIMEKYTTHTRFCILANYIHKLAPAIQSRCTRFRFAPIPQSSIRKRMQTVIERENVNISDEAFNSLLSLSKGDMRRALNVLQACHVAQEDDSAAESPPITEGDIYECVGNPRPDDIRMIMDTMMSEEWGTALRTIRKIKQTNGIALADILQGLFEEIERIQVKPITRAEWIMGLAEIEYRLSSGGSENLQTSGMIGVIKSGLDYEQS</sequence>
<keyword evidence="1" id="KW-0378">Hydrolase</keyword>
<evidence type="ECO:0000313" key="1">
    <source>
        <dbReference type="EMBL" id="KAK9323900.1"/>
    </source>
</evidence>
<dbReference type="EMBL" id="MU970056">
    <property type="protein sequence ID" value="KAK9323900.1"/>
    <property type="molecule type" value="Genomic_DNA"/>
</dbReference>
<comment type="caution">
    <text evidence="1">The sequence shown here is derived from an EMBL/GenBank/DDBJ whole genome shotgun (WGS) entry which is preliminary data.</text>
</comment>
<evidence type="ECO:0000313" key="2">
    <source>
        <dbReference type="Proteomes" id="UP001489719"/>
    </source>
</evidence>